<organism evidence="1 2">
    <name type="scientific">Favolaschia claudopus</name>
    <dbReference type="NCBI Taxonomy" id="2862362"/>
    <lineage>
        <taxon>Eukaryota</taxon>
        <taxon>Fungi</taxon>
        <taxon>Dikarya</taxon>
        <taxon>Basidiomycota</taxon>
        <taxon>Agaricomycotina</taxon>
        <taxon>Agaricomycetes</taxon>
        <taxon>Agaricomycetidae</taxon>
        <taxon>Agaricales</taxon>
        <taxon>Marasmiineae</taxon>
        <taxon>Mycenaceae</taxon>
        <taxon>Favolaschia</taxon>
    </lineage>
</organism>
<evidence type="ECO:0008006" key="3">
    <source>
        <dbReference type="Google" id="ProtNLM"/>
    </source>
</evidence>
<protein>
    <recommendedName>
        <fullName evidence="3">Gag protein</fullName>
    </recommendedName>
</protein>
<name>A0AAV9ZAC8_9AGAR</name>
<comment type="caution">
    <text evidence="1">The sequence shown here is derived from an EMBL/GenBank/DDBJ whole genome shotgun (WGS) entry which is preliminary data.</text>
</comment>
<gene>
    <name evidence="1" type="ORF">R3P38DRAFT_3126072</name>
</gene>
<evidence type="ECO:0000313" key="2">
    <source>
        <dbReference type="Proteomes" id="UP001362999"/>
    </source>
</evidence>
<dbReference type="AlphaFoldDB" id="A0AAV9ZAC8"/>
<keyword evidence="2" id="KW-1185">Reference proteome</keyword>
<accession>A0AAV9ZAC8</accession>
<sequence>MPRATKNAFQVRLHMGDSVQNRAERDNVGEAGCQVDVGQIEKQLNTIFDDPPSDSQIIARILASLPAPQFDNAIRFINGHAASDDYTRSWVIAELLREERILRRDGGLPATPLSTPPNVMTAVTPVQCSNCKRRGHSHPDCFHPGGGKEGQFPAWYNKRGGNAQADQSSPADDHVWAPIVASVDANLPTVIALSAT</sequence>
<evidence type="ECO:0000313" key="1">
    <source>
        <dbReference type="EMBL" id="KAK6977116.1"/>
    </source>
</evidence>
<reference evidence="1 2" key="1">
    <citation type="journal article" date="2024" name="J Genomics">
        <title>Draft genome sequencing and assembly of Favolaschia claudopus CIRM-BRFM 2984 isolated from oak limbs.</title>
        <authorList>
            <person name="Navarro D."/>
            <person name="Drula E."/>
            <person name="Chaduli D."/>
            <person name="Cazenave R."/>
            <person name="Ahrendt S."/>
            <person name="Wang J."/>
            <person name="Lipzen A."/>
            <person name="Daum C."/>
            <person name="Barry K."/>
            <person name="Grigoriev I.V."/>
            <person name="Favel A."/>
            <person name="Rosso M.N."/>
            <person name="Martin F."/>
        </authorList>
    </citation>
    <scope>NUCLEOTIDE SEQUENCE [LARGE SCALE GENOMIC DNA]</scope>
    <source>
        <strain evidence="1 2">CIRM-BRFM 2984</strain>
    </source>
</reference>
<dbReference type="EMBL" id="JAWWNJ010000172">
    <property type="protein sequence ID" value="KAK6977116.1"/>
    <property type="molecule type" value="Genomic_DNA"/>
</dbReference>
<proteinExistence type="predicted"/>
<dbReference type="Proteomes" id="UP001362999">
    <property type="component" value="Unassembled WGS sequence"/>
</dbReference>